<reference evidence="1" key="1">
    <citation type="submission" date="2021-04" db="EMBL/GenBank/DDBJ databases">
        <title>Genomic sequence of Actinosynnema pretiosum subsp. pretiosum ATCC 31280 (C-14919).</title>
        <authorList>
            <person name="Bai L."/>
            <person name="Wang X."/>
            <person name="Xiao Y."/>
        </authorList>
    </citation>
    <scope>NUCLEOTIDE SEQUENCE</scope>
    <source>
        <strain evidence="1">ATCC 31280</strain>
    </source>
</reference>
<organism evidence="1 2">
    <name type="scientific">Actinosynnema pretiosum subsp. pretiosum</name>
    <dbReference type="NCBI Taxonomy" id="103721"/>
    <lineage>
        <taxon>Bacteria</taxon>
        <taxon>Bacillati</taxon>
        <taxon>Actinomycetota</taxon>
        <taxon>Actinomycetes</taxon>
        <taxon>Pseudonocardiales</taxon>
        <taxon>Pseudonocardiaceae</taxon>
        <taxon>Actinosynnema</taxon>
    </lineage>
</organism>
<name>A0AA45L2U5_9PSEU</name>
<protein>
    <recommendedName>
        <fullName evidence="3">NYN domain-containing protein</fullName>
    </recommendedName>
</protein>
<dbReference type="EMBL" id="CP073249">
    <property type="protein sequence ID" value="QUF01918.1"/>
    <property type="molecule type" value="Genomic_DNA"/>
</dbReference>
<gene>
    <name evidence="1" type="ORF">KCV87_20555</name>
</gene>
<accession>A0AA45L2U5</accession>
<evidence type="ECO:0000313" key="1">
    <source>
        <dbReference type="EMBL" id="QUF01918.1"/>
    </source>
</evidence>
<dbReference type="AlphaFoldDB" id="A0AA45L2U5"/>
<sequence length="343" mass="36983">MYGYNLYYGGRKRCGRGAVGWRWLDVRALFESVVAEQSSLWPGARIERLVYCTARISAAYNASGAQDQDVYLKALLAANSVDYIEYWNYINKVVTRPLAVEKGGGGKHRRTPVLVNPSGPIRIKVGDKPADDAVLLATVATFEEKGSDVNVASHLLVDMLTDAVDAAVVVTNDSDLRTPVREAWKRVPVGVVNPGGVTHAGALSRQSAAGLERARTGGAPSKRLITALTSCPFPQGATPRLRVGDRLRRLSRWTSRPARGYLSPMFTRSLVGRVSFCPHPPASPASGGDAAGTGECAAPARATPRAVADLTAPRWNYRALRSVEHDARLSRQTEVVGCRTFGT</sequence>
<evidence type="ECO:0008006" key="3">
    <source>
        <dbReference type="Google" id="ProtNLM"/>
    </source>
</evidence>
<evidence type="ECO:0000313" key="2">
    <source>
        <dbReference type="Proteomes" id="UP000677152"/>
    </source>
</evidence>
<dbReference type="Gene3D" id="3.40.50.1010">
    <property type="entry name" value="5'-nuclease"/>
    <property type="match status" value="1"/>
</dbReference>
<dbReference type="Proteomes" id="UP000677152">
    <property type="component" value="Chromosome"/>
</dbReference>
<proteinExistence type="predicted"/>